<accession>A0ABQ4CEB0</accession>
<dbReference type="RefSeq" id="WP_203707929.1">
    <property type="nucleotide sequence ID" value="NZ_BAAALU010000006.1"/>
</dbReference>
<dbReference type="Proteomes" id="UP000624325">
    <property type="component" value="Unassembled WGS sequence"/>
</dbReference>
<name>A0ABQ4CEB0_9ACTN</name>
<gene>
    <name evidence="2" type="ORF">Air01nite_72100</name>
</gene>
<feature type="signal peptide" evidence="1">
    <location>
        <begin position="1"/>
        <end position="26"/>
    </location>
</feature>
<keyword evidence="3" id="KW-1185">Reference proteome</keyword>
<dbReference type="EMBL" id="BONC01000088">
    <property type="protein sequence ID" value="GIF61115.1"/>
    <property type="molecule type" value="Genomic_DNA"/>
</dbReference>
<evidence type="ECO:0000256" key="1">
    <source>
        <dbReference type="SAM" id="SignalP"/>
    </source>
</evidence>
<dbReference type="PROSITE" id="PS51318">
    <property type="entry name" value="TAT"/>
    <property type="match status" value="1"/>
</dbReference>
<reference evidence="2 3" key="1">
    <citation type="submission" date="2021-01" db="EMBL/GenBank/DDBJ databases">
        <title>Whole genome shotgun sequence of Asanoa iriomotensis NBRC 100142.</title>
        <authorList>
            <person name="Komaki H."/>
            <person name="Tamura T."/>
        </authorList>
    </citation>
    <scope>NUCLEOTIDE SEQUENCE [LARGE SCALE GENOMIC DNA]</scope>
    <source>
        <strain evidence="2 3">NBRC 100142</strain>
    </source>
</reference>
<comment type="caution">
    <text evidence="2">The sequence shown here is derived from an EMBL/GenBank/DDBJ whole genome shotgun (WGS) entry which is preliminary data.</text>
</comment>
<keyword evidence="1" id="KW-0732">Signal</keyword>
<organism evidence="2 3">
    <name type="scientific">Asanoa iriomotensis</name>
    <dbReference type="NCBI Taxonomy" id="234613"/>
    <lineage>
        <taxon>Bacteria</taxon>
        <taxon>Bacillati</taxon>
        <taxon>Actinomycetota</taxon>
        <taxon>Actinomycetes</taxon>
        <taxon>Micromonosporales</taxon>
        <taxon>Micromonosporaceae</taxon>
        <taxon>Asanoa</taxon>
    </lineage>
</organism>
<evidence type="ECO:0000313" key="2">
    <source>
        <dbReference type="EMBL" id="GIF61115.1"/>
    </source>
</evidence>
<proteinExistence type="predicted"/>
<evidence type="ECO:0000313" key="3">
    <source>
        <dbReference type="Proteomes" id="UP000624325"/>
    </source>
</evidence>
<dbReference type="InterPro" id="IPR006311">
    <property type="entry name" value="TAT_signal"/>
</dbReference>
<feature type="chain" id="PRO_5045085462" evidence="1">
    <location>
        <begin position="27"/>
        <end position="177"/>
    </location>
</feature>
<protein>
    <submittedName>
        <fullName evidence="2">Uncharacterized protein</fullName>
    </submittedName>
</protein>
<sequence length="177" mass="18593">MLSRRIRMLVLAAVAVPLAMAGSVAAVPVAAAPAAPAPVQPAPPAGDYTDPHKGSHLRLGLLVSDSSATPTILEIDRGFTSSLRGSSGPFTLRLRDSAGAVLDTLTADDPLALRAYDSKQNVHRIQRLKEADVVVDLPFIDTTVTVEVVLDRRRIATIDVSSLIQGCQGKPLPCAVI</sequence>